<dbReference type="Pfam" id="PF07786">
    <property type="entry name" value="HGSNAT_cat"/>
    <property type="match status" value="1"/>
</dbReference>
<feature type="transmembrane region" description="Helical" evidence="1">
    <location>
        <begin position="138"/>
        <end position="165"/>
    </location>
</feature>
<sequence>MGDDGDWFLEVPGSVEGYDMDSLKVDESYLTVTSEFDTPLYLYAISHDCHKCPYQQLDSTVAVAAENNTLFTISSRYAWDFLISNINTSYIPLIRDDQQPLNASFQCQLPDVSLGEFGVYDLTVTEDLCQLDTVSEPVFIYGGLIICLLVYGVLATGVQVVPVLLRSISNTGLASCCRGVTSESQMDFNLGAPESAATKKAVGKQRIKSLDTFRGLSIALMILVNYNAGNYWFMGHATWDGLHVADLVFPWFLWIMGVCIPMGQRSALKRNVPKTKIFLRIFKRSLKLFMLGIVLNSLGGWITLSEYRVPGVLQRFAVCYLVVATVSLYTPQLQLTESKVTAMLSDVIVLAYQWLFYLLVVVVHTVLMFSLPVPGCPTGYIGPGGVVLLNDEGEPSPDCIGGATGYVDRWILGVEHIYQNPTAKQTYSSGPFDPEGVLGSMLSVFQVFLGLVAGTVLQHHSSDNERLLRWLGWGVLCGVLGAILCFAGVDGAPIPVNKNLWSLSYVLVTSCFAFLLLALFYLLIDKLHLWSGSPLYQAGMNSILLYVGHNVTYNLFPWHYVIGAMRTHAAILGECLWGTTLWIITGLYLHHRGKFYTI</sequence>
<feature type="transmembrane region" description="Helical" evidence="1">
    <location>
        <begin position="313"/>
        <end position="331"/>
    </location>
</feature>
<feature type="transmembrane region" description="Helical" evidence="1">
    <location>
        <begin position="248"/>
        <end position="268"/>
    </location>
</feature>
<accession>A0A6A7G702</accession>
<keyword evidence="1" id="KW-1133">Transmembrane helix</keyword>
<name>A0A6A7G702_9CRUS</name>
<dbReference type="GO" id="GO:0016740">
    <property type="term" value="F:transferase activity"/>
    <property type="evidence" value="ECO:0007669"/>
    <property type="project" value="UniProtKB-KW"/>
</dbReference>
<protein>
    <submittedName>
        <fullName evidence="3">Heparan-alpha-glucosaminide N-acetyltransferase-like</fullName>
    </submittedName>
</protein>
<proteinExistence type="evidence at transcript level"/>
<organism evidence="3">
    <name type="scientific">Hirondellea gigas</name>
    <dbReference type="NCBI Taxonomy" id="1518452"/>
    <lineage>
        <taxon>Eukaryota</taxon>
        <taxon>Metazoa</taxon>
        <taxon>Ecdysozoa</taxon>
        <taxon>Arthropoda</taxon>
        <taxon>Crustacea</taxon>
        <taxon>Multicrustacea</taxon>
        <taxon>Malacostraca</taxon>
        <taxon>Eumalacostraca</taxon>
        <taxon>Peracarida</taxon>
        <taxon>Amphipoda</taxon>
        <taxon>Amphilochidea</taxon>
        <taxon>Lysianassida</taxon>
        <taxon>Lysianassidira</taxon>
        <taxon>Lysianassoidea</taxon>
        <taxon>Lysianassidae</taxon>
        <taxon>Hirondellea</taxon>
    </lineage>
</organism>
<dbReference type="InterPro" id="IPR012429">
    <property type="entry name" value="HGSNAT_cat"/>
</dbReference>
<evidence type="ECO:0000313" key="3">
    <source>
        <dbReference type="EMBL" id="LAC26670.1"/>
    </source>
</evidence>
<feature type="domain" description="Heparan-alpha-glucosaminide N-acetyltransferase catalytic" evidence="2">
    <location>
        <begin position="206"/>
        <end position="345"/>
    </location>
</feature>
<feature type="transmembrane region" description="Helical" evidence="1">
    <location>
        <begin position="437"/>
        <end position="458"/>
    </location>
</feature>
<feature type="transmembrane region" description="Helical" evidence="1">
    <location>
        <begin position="501"/>
        <end position="523"/>
    </location>
</feature>
<evidence type="ECO:0000259" key="2">
    <source>
        <dbReference type="Pfam" id="PF07786"/>
    </source>
</evidence>
<dbReference type="EMBL" id="IACT01007556">
    <property type="protein sequence ID" value="LAC26670.1"/>
    <property type="molecule type" value="mRNA"/>
</dbReference>
<dbReference type="AlphaFoldDB" id="A0A6A7G702"/>
<dbReference type="PANTHER" id="PTHR31061">
    <property type="entry name" value="LD22376P"/>
    <property type="match status" value="1"/>
</dbReference>
<dbReference type="PANTHER" id="PTHR31061:SF24">
    <property type="entry name" value="LD22376P"/>
    <property type="match status" value="1"/>
</dbReference>
<keyword evidence="1" id="KW-0812">Transmembrane</keyword>
<feature type="transmembrane region" description="Helical" evidence="1">
    <location>
        <begin position="343"/>
        <end position="367"/>
    </location>
</feature>
<evidence type="ECO:0000256" key="1">
    <source>
        <dbReference type="SAM" id="Phobius"/>
    </source>
</evidence>
<keyword evidence="1" id="KW-0472">Membrane</keyword>
<feature type="transmembrane region" description="Helical" evidence="1">
    <location>
        <begin position="470"/>
        <end position="489"/>
    </location>
</feature>
<reference evidence="3" key="1">
    <citation type="submission" date="2017-11" db="EMBL/GenBank/DDBJ databases">
        <title>The sensing device of the deep-sea amphipod.</title>
        <authorList>
            <person name="Kobayashi H."/>
            <person name="Nagahama T."/>
            <person name="Arai W."/>
            <person name="Sasagawa Y."/>
            <person name="Umeda M."/>
            <person name="Hayashi T."/>
            <person name="Nikaido I."/>
            <person name="Watanabe H."/>
            <person name="Oguri K."/>
            <person name="Kitazato H."/>
            <person name="Fujioka K."/>
            <person name="Kido Y."/>
            <person name="Takami H."/>
        </authorList>
    </citation>
    <scope>NUCLEOTIDE SEQUENCE</scope>
    <source>
        <tissue evidence="3">Whole body</tissue>
    </source>
</reference>
<feature type="transmembrane region" description="Helical" evidence="1">
    <location>
        <begin position="535"/>
        <end position="556"/>
    </location>
</feature>
<feature type="transmembrane region" description="Helical" evidence="1">
    <location>
        <begin position="213"/>
        <end position="233"/>
    </location>
</feature>
<feature type="transmembrane region" description="Helical" evidence="1">
    <location>
        <begin position="288"/>
        <end position="307"/>
    </location>
</feature>
<keyword evidence="3" id="KW-0808">Transferase</keyword>
<feature type="transmembrane region" description="Helical" evidence="1">
    <location>
        <begin position="568"/>
        <end position="589"/>
    </location>
</feature>